<dbReference type="CDD" id="cd00143">
    <property type="entry name" value="PP2Cc"/>
    <property type="match status" value="1"/>
</dbReference>
<evidence type="ECO:0000313" key="16">
    <source>
        <dbReference type="EMBL" id="EES16851.1"/>
    </source>
</evidence>
<feature type="domain" description="PPM-type phosphatase" evidence="15">
    <location>
        <begin position="161"/>
        <end position="458"/>
    </location>
</feature>
<protein>
    <recommendedName>
        <fullName evidence="4">protein-serine/threonine phosphatase</fullName>
        <ecNumber evidence="4">3.1.3.16</ecNumber>
    </recommendedName>
</protein>
<dbReference type="EMBL" id="CM000767">
    <property type="protein sequence ID" value="EES16851.1"/>
    <property type="molecule type" value="Genomic_DNA"/>
</dbReference>
<keyword evidence="5" id="KW-0479">Metal-binding</keyword>
<feature type="region of interest" description="Disordered" evidence="13">
    <location>
        <begin position="226"/>
        <end position="260"/>
    </location>
</feature>
<dbReference type="InterPro" id="IPR001932">
    <property type="entry name" value="PPM-type_phosphatase-like_dom"/>
</dbReference>
<keyword evidence="14" id="KW-0732">Signal</keyword>
<dbReference type="Pfam" id="PF00481">
    <property type="entry name" value="PP2C"/>
    <property type="match status" value="1"/>
</dbReference>
<evidence type="ECO:0000256" key="1">
    <source>
        <dbReference type="ARBA" id="ARBA00001936"/>
    </source>
</evidence>
<evidence type="ECO:0000256" key="13">
    <source>
        <dbReference type="SAM" id="MobiDB-lite"/>
    </source>
</evidence>
<evidence type="ECO:0000256" key="2">
    <source>
        <dbReference type="ARBA" id="ARBA00001946"/>
    </source>
</evidence>
<name>C5YTJ5_SORBI</name>
<feature type="signal peptide" evidence="14">
    <location>
        <begin position="1"/>
        <end position="21"/>
    </location>
</feature>
<dbReference type="KEGG" id="sbi:8084795"/>
<dbReference type="HOGENOM" id="CLU_013173_5_0_1"/>
<dbReference type="EC" id="3.1.3.16" evidence="4"/>
<evidence type="ECO:0000256" key="5">
    <source>
        <dbReference type="ARBA" id="ARBA00022723"/>
    </source>
</evidence>
<dbReference type="SMART" id="SM00332">
    <property type="entry name" value="PP2Cc"/>
    <property type="match status" value="1"/>
</dbReference>
<dbReference type="eggNOG" id="KOG0698">
    <property type="taxonomic scope" value="Eukaryota"/>
</dbReference>
<dbReference type="Proteomes" id="UP000000768">
    <property type="component" value="Chromosome 8"/>
</dbReference>
<gene>
    <name evidence="16" type="ORF">SORBI_3008G071300</name>
</gene>
<sequence>MLHGVRFLRSTVAALARLAHALTIRSCLLRLMPLCSPTSTSAIVPAPWQQQPASARAAAAPCGGKKVMHPAGALMALDDPKDQLTPPPLSSSSVVVLVPALKQQQQAGERAAETKTAARGRRPPRLAIPAPVACAPGVDPFGAVADVDAEVATELEVQGEGFCLASRRGVRHAMEDGYGVITDHTVQGASQLAFYGVYDGHGGRAAVDFVADKLGKNVVAALAASTTASHHQPELSPSPSPAPPPSKTSGAVVEDEAGQEEEQFDAVVAAIRAAYLTTDREFLTQGVRGGACAATALVKDGELFVANVGDCRAVLGSRSGVATALTSDHTAAREDERRRIESSGGYVSCGSSGVWRVQDCLAVSRAFGDASMKAWVTCEPEVSRRRLTPDCRFLVVASDGLWNKVSCQEAVDVVVSATAAAAAAAGTAASSVGSCKELVALARNRGSRDDITVMLVDLQQFISQ</sequence>
<feature type="chain" id="PRO_5002960813" description="protein-serine/threonine phosphatase" evidence="14">
    <location>
        <begin position="22"/>
        <end position="464"/>
    </location>
</feature>
<dbReference type="ExpressionAtlas" id="C5YTJ5">
    <property type="expression patterns" value="baseline and differential"/>
</dbReference>
<comment type="catalytic activity">
    <reaction evidence="11">
        <text>O-phospho-L-threonyl-[protein] + H2O = L-threonyl-[protein] + phosphate</text>
        <dbReference type="Rhea" id="RHEA:47004"/>
        <dbReference type="Rhea" id="RHEA-COMP:11060"/>
        <dbReference type="Rhea" id="RHEA-COMP:11605"/>
        <dbReference type="ChEBI" id="CHEBI:15377"/>
        <dbReference type="ChEBI" id="CHEBI:30013"/>
        <dbReference type="ChEBI" id="CHEBI:43474"/>
        <dbReference type="ChEBI" id="CHEBI:61977"/>
        <dbReference type="EC" id="3.1.3.16"/>
    </reaction>
</comment>
<dbReference type="AlphaFoldDB" id="C5YTJ5"/>
<dbReference type="GO" id="GO:0004722">
    <property type="term" value="F:protein serine/threonine phosphatase activity"/>
    <property type="evidence" value="ECO:0000318"/>
    <property type="project" value="GO_Central"/>
</dbReference>
<keyword evidence="8 12" id="KW-0904">Protein phosphatase</keyword>
<evidence type="ECO:0000256" key="3">
    <source>
        <dbReference type="ARBA" id="ARBA00006702"/>
    </source>
</evidence>
<dbReference type="InParanoid" id="C5YTJ5"/>
<dbReference type="Gene3D" id="3.60.40.10">
    <property type="entry name" value="PPM-type phosphatase domain"/>
    <property type="match status" value="1"/>
</dbReference>
<keyword evidence="6 12" id="KW-0378">Hydrolase</keyword>
<dbReference type="OrthoDB" id="10264738at2759"/>
<dbReference type="GO" id="GO:0007165">
    <property type="term" value="P:signal transduction"/>
    <property type="evidence" value="ECO:0000318"/>
    <property type="project" value="GO_Central"/>
</dbReference>
<dbReference type="FunFam" id="3.60.40.10:FF:000079">
    <property type="entry name" value="Probable protein phosphatase 2C 74"/>
    <property type="match status" value="1"/>
</dbReference>
<evidence type="ECO:0000313" key="17">
    <source>
        <dbReference type="Proteomes" id="UP000000768"/>
    </source>
</evidence>
<evidence type="ECO:0000256" key="12">
    <source>
        <dbReference type="RuleBase" id="RU003465"/>
    </source>
</evidence>
<comment type="catalytic activity">
    <reaction evidence="10">
        <text>O-phospho-L-seryl-[protein] + H2O = L-seryl-[protein] + phosphate</text>
        <dbReference type="Rhea" id="RHEA:20629"/>
        <dbReference type="Rhea" id="RHEA-COMP:9863"/>
        <dbReference type="Rhea" id="RHEA-COMP:11604"/>
        <dbReference type="ChEBI" id="CHEBI:15377"/>
        <dbReference type="ChEBI" id="CHEBI:29999"/>
        <dbReference type="ChEBI" id="CHEBI:43474"/>
        <dbReference type="ChEBI" id="CHEBI:83421"/>
        <dbReference type="EC" id="3.1.3.16"/>
    </reaction>
</comment>
<evidence type="ECO:0000259" key="15">
    <source>
        <dbReference type="PROSITE" id="PS51746"/>
    </source>
</evidence>
<dbReference type="InterPro" id="IPR000222">
    <property type="entry name" value="PP2C_BS"/>
</dbReference>
<comment type="cofactor">
    <cofactor evidence="1">
        <name>Mn(2+)</name>
        <dbReference type="ChEBI" id="CHEBI:29035"/>
    </cofactor>
</comment>
<evidence type="ECO:0000256" key="8">
    <source>
        <dbReference type="ARBA" id="ARBA00022912"/>
    </source>
</evidence>
<accession>C5YTJ5</accession>
<dbReference type="OMA" id="FITHHNI"/>
<evidence type="ECO:0000256" key="4">
    <source>
        <dbReference type="ARBA" id="ARBA00013081"/>
    </source>
</evidence>
<dbReference type="PANTHER" id="PTHR47992">
    <property type="entry name" value="PROTEIN PHOSPHATASE"/>
    <property type="match status" value="1"/>
</dbReference>
<evidence type="ECO:0000256" key="10">
    <source>
        <dbReference type="ARBA" id="ARBA00047761"/>
    </source>
</evidence>
<dbReference type="Gramene" id="EES16851">
    <property type="protein sequence ID" value="EES16851"/>
    <property type="gene ID" value="SORBI_3008G071300"/>
</dbReference>
<dbReference type="PROSITE" id="PS01032">
    <property type="entry name" value="PPM_1"/>
    <property type="match status" value="1"/>
</dbReference>
<dbReference type="InterPro" id="IPR036457">
    <property type="entry name" value="PPM-type-like_dom_sf"/>
</dbReference>
<comment type="similarity">
    <text evidence="3 12">Belongs to the PP2C family.</text>
</comment>
<evidence type="ECO:0000256" key="7">
    <source>
        <dbReference type="ARBA" id="ARBA00022842"/>
    </source>
</evidence>
<dbReference type="SUPFAM" id="SSF81606">
    <property type="entry name" value="PP2C-like"/>
    <property type="match status" value="1"/>
</dbReference>
<keyword evidence="7" id="KW-0460">Magnesium</keyword>
<reference evidence="17" key="2">
    <citation type="journal article" date="2018" name="Plant J.">
        <title>The Sorghum bicolor reference genome: improved assembly, gene annotations, a transcriptome atlas, and signatures of genome organization.</title>
        <authorList>
            <person name="McCormick R.F."/>
            <person name="Truong S.K."/>
            <person name="Sreedasyam A."/>
            <person name="Jenkins J."/>
            <person name="Shu S."/>
            <person name="Sims D."/>
            <person name="Kennedy M."/>
            <person name="Amirebrahimi M."/>
            <person name="Weers B.D."/>
            <person name="McKinley B."/>
            <person name="Mattison A."/>
            <person name="Morishige D.T."/>
            <person name="Grimwood J."/>
            <person name="Schmutz J."/>
            <person name="Mullet J.E."/>
        </authorList>
    </citation>
    <scope>NUCLEOTIDE SEQUENCE [LARGE SCALE GENOMIC DNA]</scope>
    <source>
        <strain evidence="17">cv. BTx623</strain>
    </source>
</reference>
<dbReference type="GO" id="GO:0046872">
    <property type="term" value="F:metal ion binding"/>
    <property type="evidence" value="ECO:0007669"/>
    <property type="project" value="UniProtKB-KW"/>
</dbReference>
<evidence type="ECO:0000256" key="11">
    <source>
        <dbReference type="ARBA" id="ARBA00048336"/>
    </source>
</evidence>
<reference evidence="16 17" key="1">
    <citation type="journal article" date="2009" name="Nature">
        <title>The Sorghum bicolor genome and the diversification of grasses.</title>
        <authorList>
            <person name="Paterson A.H."/>
            <person name="Bowers J.E."/>
            <person name="Bruggmann R."/>
            <person name="Dubchak I."/>
            <person name="Grimwood J."/>
            <person name="Gundlach H."/>
            <person name="Haberer G."/>
            <person name="Hellsten U."/>
            <person name="Mitros T."/>
            <person name="Poliakov A."/>
            <person name="Schmutz J."/>
            <person name="Spannagl M."/>
            <person name="Tang H."/>
            <person name="Wang X."/>
            <person name="Wicker T."/>
            <person name="Bharti A.K."/>
            <person name="Chapman J."/>
            <person name="Feltus F.A."/>
            <person name="Gowik U."/>
            <person name="Grigoriev I.V."/>
            <person name="Lyons E."/>
            <person name="Maher C.A."/>
            <person name="Martis M."/>
            <person name="Narechania A."/>
            <person name="Otillar R.P."/>
            <person name="Penning B.W."/>
            <person name="Salamov A.A."/>
            <person name="Wang Y."/>
            <person name="Zhang L."/>
            <person name="Carpita N.C."/>
            <person name="Freeling M."/>
            <person name="Gingle A.R."/>
            <person name="Hash C.T."/>
            <person name="Keller B."/>
            <person name="Klein P."/>
            <person name="Kresovich S."/>
            <person name="McCann M.C."/>
            <person name="Ming R."/>
            <person name="Peterson D.G."/>
            <person name="Mehboob-ur-Rahman"/>
            <person name="Ware D."/>
            <person name="Westhoff P."/>
            <person name="Mayer K.F."/>
            <person name="Messing J."/>
            <person name="Rokhsar D.S."/>
        </authorList>
    </citation>
    <scope>NUCLEOTIDE SEQUENCE [LARGE SCALE GENOMIC DNA]</scope>
    <source>
        <strain evidence="17">cv. BTx623</strain>
    </source>
</reference>
<dbReference type="InterPro" id="IPR015655">
    <property type="entry name" value="PP2C"/>
</dbReference>
<proteinExistence type="inferred from homology"/>
<dbReference type="PROSITE" id="PS51746">
    <property type="entry name" value="PPM_2"/>
    <property type="match status" value="1"/>
</dbReference>
<keyword evidence="17" id="KW-1185">Reference proteome</keyword>
<comment type="cofactor">
    <cofactor evidence="2">
        <name>Mg(2+)</name>
        <dbReference type="ChEBI" id="CHEBI:18420"/>
    </cofactor>
</comment>
<feature type="compositionally biased region" description="Pro residues" evidence="13">
    <location>
        <begin position="236"/>
        <end position="246"/>
    </location>
</feature>
<keyword evidence="9" id="KW-0464">Manganese</keyword>
<evidence type="ECO:0000256" key="14">
    <source>
        <dbReference type="SAM" id="SignalP"/>
    </source>
</evidence>
<evidence type="ECO:0000256" key="6">
    <source>
        <dbReference type="ARBA" id="ARBA00022801"/>
    </source>
</evidence>
<organism evidence="16 17">
    <name type="scientific">Sorghum bicolor</name>
    <name type="common">Sorghum</name>
    <name type="synonym">Sorghum vulgare</name>
    <dbReference type="NCBI Taxonomy" id="4558"/>
    <lineage>
        <taxon>Eukaryota</taxon>
        <taxon>Viridiplantae</taxon>
        <taxon>Streptophyta</taxon>
        <taxon>Embryophyta</taxon>
        <taxon>Tracheophyta</taxon>
        <taxon>Spermatophyta</taxon>
        <taxon>Magnoliopsida</taxon>
        <taxon>Liliopsida</taxon>
        <taxon>Poales</taxon>
        <taxon>Poaceae</taxon>
        <taxon>PACMAD clade</taxon>
        <taxon>Panicoideae</taxon>
        <taxon>Andropogonodae</taxon>
        <taxon>Andropogoneae</taxon>
        <taxon>Sorghinae</taxon>
        <taxon>Sorghum</taxon>
    </lineage>
</organism>
<evidence type="ECO:0000256" key="9">
    <source>
        <dbReference type="ARBA" id="ARBA00023211"/>
    </source>
</evidence>